<evidence type="ECO:0000313" key="5">
    <source>
        <dbReference type="Proteomes" id="UP000784294"/>
    </source>
</evidence>
<evidence type="ECO:0000313" key="4">
    <source>
        <dbReference type="EMBL" id="VEL19855.1"/>
    </source>
</evidence>
<dbReference type="EMBL" id="CAAALY010043589">
    <property type="protein sequence ID" value="VEL19855.1"/>
    <property type="molecule type" value="Genomic_DNA"/>
</dbReference>
<keyword evidence="2" id="KW-0833">Ubl conjugation pathway</keyword>
<gene>
    <name evidence="4" type="ORF">PXEA_LOCUS13295</name>
</gene>
<keyword evidence="5" id="KW-1185">Reference proteome</keyword>
<dbReference type="Proteomes" id="UP000784294">
    <property type="component" value="Unassembled WGS sequence"/>
</dbReference>
<organism evidence="4 5">
    <name type="scientific">Protopolystoma xenopodis</name>
    <dbReference type="NCBI Taxonomy" id="117903"/>
    <lineage>
        <taxon>Eukaryota</taxon>
        <taxon>Metazoa</taxon>
        <taxon>Spiralia</taxon>
        <taxon>Lophotrochozoa</taxon>
        <taxon>Platyhelminthes</taxon>
        <taxon>Monogenea</taxon>
        <taxon>Polyopisthocotylea</taxon>
        <taxon>Polystomatidea</taxon>
        <taxon>Polystomatidae</taxon>
        <taxon>Protopolystoma</taxon>
    </lineage>
</organism>
<keyword evidence="1" id="KW-0808">Transferase</keyword>
<reference evidence="4" key="1">
    <citation type="submission" date="2018-11" db="EMBL/GenBank/DDBJ databases">
        <authorList>
            <consortium name="Pathogen Informatics"/>
        </authorList>
    </citation>
    <scope>NUCLEOTIDE SEQUENCE</scope>
</reference>
<dbReference type="Pfam" id="PF10408">
    <property type="entry name" value="Ufd2P_core"/>
    <property type="match status" value="1"/>
</dbReference>
<dbReference type="AlphaFoldDB" id="A0A3S5CGR6"/>
<feature type="domain" description="Ubiquitin conjugation factor E4 core" evidence="3">
    <location>
        <begin position="12"/>
        <end position="76"/>
    </location>
</feature>
<comment type="caution">
    <text evidence="4">The sequence shown here is derived from an EMBL/GenBank/DDBJ whole genome shotgun (WGS) entry which is preliminary data.</text>
</comment>
<dbReference type="InterPro" id="IPR019474">
    <property type="entry name" value="Ub_conjug_fac_E4_core"/>
</dbReference>
<dbReference type="GO" id="GO:0000151">
    <property type="term" value="C:ubiquitin ligase complex"/>
    <property type="evidence" value="ECO:0007669"/>
    <property type="project" value="InterPro"/>
</dbReference>
<evidence type="ECO:0000256" key="2">
    <source>
        <dbReference type="ARBA" id="ARBA00022786"/>
    </source>
</evidence>
<evidence type="ECO:0000256" key="1">
    <source>
        <dbReference type="ARBA" id="ARBA00022679"/>
    </source>
</evidence>
<proteinExistence type="predicted"/>
<dbReference type="GO" id="GO:0006511">
    <property type="term" value="P:ubiquitin-dependent protein catabolic process"/>
    <property type="evidence" value="ECO:0007669"/>
    <property type="project" value="InterPro"/>
</dbReference>
<sequence length="85" mass="9705">MQPVLTENWLASDEEEALFMHTGRLARYHIALGLDTITAIGQVAVVCKRLLTHAVLVDRVACMLNFFLARLVSMQRQLIVEWFYG</sequence>
<dbReference type="OrthoDB" id="20295at2759"/>
<dbReference type="GO" id="GO:0034450">
    <property type="term" value="F:ubiquitin-ubiquitin ligase activity"/>
    <property type="evidence" value="ECO:0007669"/>
    <property type="project" value="InterPro"/>
</dbReference>
<evidence type="ECO:0000259" key="3">
    <source>
        <dbReference type="Pfam" id="PF10408"/>
    </source>
</evidence>
<name>A0A3S5CGR6_9PLAT</name>
<protein>
    <recommendedName>
        <fullName evidence="3">Ubiquitin conjugation factor E4 core domain-containing protein</fullName>
    </recommendedName>
</protein>
<dbReference type="GO" id="GO:0016567">
    <property type="term" value="P:protein ubiquitination"/>
    <property type="evidence" value="ECO:0007669"/>
    <property type="project" value="InterPro"/>
</dbReference>
<accession>A0A3S5CGR6</accession>